<feature type="region of interest" description="Disordered" evidence="2">
    <location>
        <begin position="1375"/>
        <end position="1457"/>
    </location>
</feature>
<feature type="compositionally biased region" description="Polar residues" evidence="2">
    <location>
        <begin position="986"/>
        <end position="999"/>
    </location>
</feature>
<dbReference type="Gene3D" id="2.30.30.490">
    <property type="match status" value="1"/>
</dbReference>
<feature type="region of interest" description="Disordered" evidence="2">
    <location>
        <begin position="591"/>
        <end position="624"/>
    </location>
</feature>
<feature type="compositionally biased region" description="Polar residues" evidence="2">
    <location>
        <begin position="1142"/>
        <end position="1154"/>
    </location>
</feature>
<reference evidence="4 5" key="1">
    <citation type="submission" date="2015-04" db="EMBL/GenBank/DDBJ databases">
        <title>Lasius niger genome sequencing.</title>
        <authorList>
            <person name="Konorov E.A."/>
            <person name="Nikitin M.A."/>
            <person name="Kirill M.V."/>
            <person name="Chang P."/>
        </authorList>
    </citation>
    <scope>NUCLEOTIDE SEQUENCE [LARGE SCALE GENOMIC DNA]</scope>
    <source>
        <tissue evidence="4">Whole</tissue>
    </source>
</reference>
<feature type="compositionally biased region" description="Polar residues" evidence="2">
    <location>
        <begin position="217"/>
        <end position="233"/>
    </location>
</feature>
<feature type="region of interest" description="Disordered" evidence="2">
    <location>
        <begin position="816"/>
        <end position="910"/>
    </location>
</feature>
<gene>
    <name evidence="4" type="ORF">RF55_9189</name>
</gene>
<dbReference type="Pfam" id="PF24912">
    <property type="entry name" value="SH3_TNRC18"/>
    <property type="match status" value="1"/>
</dbReference>
<organism evidence="4 5">
    <name type="scientific">Lasius niger</name>
    <name type="common">Black garden ant</name>
    <dbReference type="NCBI Taxonomy" id="67767"/>
    <lineage>
        <taxon>Eukaryota</taxon>
        <taxon>Metazoa</taxon>
        <taxon>Ecdysozoa</taxon>
        <taxon>Arthropoda</taxon>
        <taxon>Hexapoda</taxon>
        <taxon>Insecta</taxon>
        <taxon>Pterygota</taxon>
        <taxon>Neoptera</taxon>
        <taxon>Endopterygota</taxon>
        <taxon>Hymenoptera</taxon>
        <taxon>Apocrita</taxon>
        <taxon>Aculeata</taxon>
        <taxon>Formicoidea</taxon>
        <taxon>Formicidae</taxon>
        <taxon>Formicinae</taxon>
        <taxon>Lasius</taxon>
        <taxon>Lasius</taxon>
    </lineage>
</organism>
<dbReference type="InterPro" id="IPR052429">
    <property type="entry name" value="BAH_domain_protein"/>
</dbReference>
<sequence>MPTEPLGFPQMGSGLQGGLQLVRDPSGHVILIHAAEQMQQAVVWPNYPNHNGNIAPPPLLLPPPPPSIQLLSDIGGARLVLTENKRKQQSALPIVKIEAECSNSPTTIITSSTESSKTALQTMTSMTGALVPDAALVTTLHYYPPAPALVQISQAEPATHCRSQATSPVSYLTPPPEVPASTIRAIEPPSFGVQDASNQTDAPEDTEDQKQEPLVKQEQNPSPCQIASQSNPGNFEIAAPPPPTERICNVVRITTTTTTVNPTVCGIVAKVDKAENTIINMADCAKYAAKDGRAIVRAIEHDAPRTDEEICRDDKTASVCGSRGSRIGARIIEITEENCDSFHENLEFFARRRDISMEQRERRDSYPNDEEDVAQEPKIHEKIEVESKTIDASENVEIHRQTCAKTSEPPIFNGSRANTVDSTESSRINCESCDKSVAKDISNSEVRPQIMVKSFDMPNIDCDDQEIVQQVVVKQEADESCYEVCYESSRCEPTSTSERSRLPSCEKFSPEATKRHAMEKSHHPGIENVVEKLKKNAAALQEAAALPAAQKFDESIERSNVESVKSRRHSETIPKKLHFLRSCQNSLEGGVDVEVSSSSQSTTSERHIQDQSGQYSSIKDDKHLNDGSRSCNISGETCLLGDNNNDSRSNNNNIKALKDDKKLLAKSERKNLVCEVTAYVKPKTVWRCEVQPIEKPQTACKPEDASSETKSRIQSQQKPAIDLSGLELLSNSIEQLEQRVGQPEQSQPDTEPVEKPSVRGKLMSQQSESNNNNVGSPLGLLCALAEQIMEVGDKAPRKLNLESSEEISQAGRLLLNLGRGPDYPEQDGSKRKYPESDDSHHSKRSKLDDCEEQTSKNASSPNRYDEIIEDRTGRQQEEILRKRSKEVSKDRTTETMRKQQEEALPKSKESIKCGTSLAKGKITEAAGRQQEGVPLKLKDIKRALDFSEVEINSANKRVTSLEDQSLDRDCYSNQRGAKRIKDLQVSPNETSVNSQNNAVHNDKIGKENDFSEGEVFESKILPDQPASCEIDNRKMSVEDRDTHDYKNARTKLETKKFVAKKGNCENDDDDWPNMNATELDMRVRMADIQRQYREKQKELSKLIPKKDEKKSFSRPRKKSHSSTSSEHGILSSPPLALDPVNSPLQKSPSRSSESLDGAPPPLASAVLAMPRCNVNLVKLGEPRSHIKLLDSIPSIPISVPPVSSPVPGSSKAAPEDDEKSTGTLGYDTSSPAPTVASLSSASKKRKVGRPRKLTCTSGNVRHLTETIVAKKPKSKSSLVGYVLSSKSRHLQTKQCINSRTGYTPLPFKSGVSLPKTQSKVQKVTKAKAKPAKQTPLHNKNVISSIIAEKAKLSQEMKLEKHGSKVKPKLKAEVKVKNWEDDENDTVPSENVPPEEPVIQKLVEETPMESSMESPVEQPLEKEPERSRHDKSKKKKRKSSSSQSPSHDRKESKRRRSLECRQCAKAAAVAAARTTETIITKCKLTAAHLTIDQLRVLMAIGGLFYAGRLSAVQAPDVYAITLDGERGNRPHIHSREEILRDAIVEVCPTTTKELPPGTRLCAYWSQQYRCLYPGTSVEPIVPDPVHDEKYVTVEFDDGDSEYDPNPLLSLGKRRRQMSSSEDKRSASNPAVSTNVAIAGSNNFAVCSNVGESTMNTNGECANEAEIETNVETSSTSGTEYRRRKHMKKIKKKRLLETQEGKKKHRKHRSHKEHRKHKHRKHRKHKHRHHSSFGDTSSVSNWETSQEQRNEEEAIADLPSTNFPAVEETRGLSEEDDETEGSLLTIQEDDEAQVESEEPDEPAQKDDLVFEIVSVRPSEPVIQQAQVESEEPSEPSDPSDPVQEDEEAQMDFEESSEDVQATDEQSEEPSPEPTPKKMRSKVASTNRTQRGNMSKIARRISKTGRVSKISRASKMNRVTKNRATTRNASSMVPASTSCANANRASKNRATVQTNPSAPSNPVETPSPIARMLPNKRHWKWASGSRVSGGNQYFTAIRRGRETINIGDSVLFYSYRKPHEKPYIGKIVSLWLNQKLEMRVRSQWFYRPEELQQPCILNPPS</sequence>
<name>A0A0J7KL83_LASNI</name>
<dbReference type="PANTHER" id="PTHR12505:SF24">
    <property type="entry name" value="PROTEIN WINGED EYE"/>
    <property type="match status" value="1"/>
</dbReference>
<feature type="domain" description="BAH" evidence="3">
    <location>
        <begin position="1999"/>
        <end position="2058"/>
    </location>
</feature>
<feature type="region of interest" description="Disordered" evidence="2">
    <location>
        <begin position="1092"/>
        <end position="1162"/>
    </location>
</feature>
<dbReference type="Pfam" id="PF21744">
    <property type="entry name" value="BAHCC1-like_Tudor"/>
    <property type="match status" value="1"/>
</dbReference>
<evidence type="ECO:0000313" key="5">
    <source>
        <dbReference type="Proteomes" id="UP000036403"/>
    </source>
</evidence>
<feature type="compositionally biased region" description="Low complexity" evidence="2">
    <location>
        <begin position="1407"/>
        <end position="1416"/>
    </location>
</feature>
<evidence type="ECO:0000259" key="3">
    <source>
        <dbReference type="PROSITE" id="PS51038"/>
    </source>
</evidence>
<feature type="compositionally biased region" description="Basic and acidic residues" evidence="2">
    <location>
        <begin position="1092"/>
        <end position="1111"/>
    </location>
</feature>
<feature type="region of interest" description="Disordered" evidence="2">
    <location>
        <begin position="696"/>
        <end position="721"/>
    </location>
</feature>
<feature type="compositionally biased region" description="Basic residues" evidence="2">
    <location>
        <begin position="1242"/>
        <end position="1252"/>
    </location>
</feature>
<feature type="compositionally biased region" description="Basic residues" evidence="2">
    <location>
        <begin position="1680"/>
        <end position="1692"/>
    </location>
</feature>
<dbReference type="GO" id="GO:0003682">
    <property type="term" value="F:chromatin binding"/>
    <property type="evidence" value="ECO:0007669"/>
    <property type="project" value="InterPro"/>
</dbReference>
<keyword evidence="5" id="KW-1185">Reference proteome</keyword>
<comment type="caution">
    <text evidence="4">The sequence shown here is derived from an EMBL/GenBank/DDBJ whole genome shotgun (WGS) entry which is preliminary data.</text>
</comment>
<feature type="region of interest" description="Disordered" evidence="2">
    <location>
        <begin position="190"/>
        <end position="242"/>
    </location>
</feature>
<feature type="compositionally biased region" description="Basic and acidic residues" evidence="2">
    <location>
        <begin position="701"/>
        <end position="711"/>
    </location>
</feature>
<feature type="region of interest" description="Disordered" evidence="2">
    <location>
        <begin position="736"/>
        <end position="774"/>
    </location>
</feature>
<dbReference type="InterPro" id="IPR056841">
    <property type="entry name" value="TNRC18_BAHCC1-like_SH3"/>
</dbReference>
<dbReference type="PaxDb" id="67767-A0A0J7KL83"/>
<feature type="region of interest" description="Disordered" evidence="2">
    <location>
        <begin position="986"/>
        <end position="1005"/>
    </location>
</feature>
<feature type="compositionally biased region" description="Basic and acidic residues" evidence="2">
    <location>
        <begin position="1418"/>
        <end position="1427"/>
    </location>
</feature>
<dbReference type="OrthoDB" id="6426227at2759"/>
<feature type="compositionally biased region" description="Basic residues" evidence="2">
    <location>
        <begin position="1700"/>
        <end position="1729"/>
    </location>
</feature>
<feature type="compositionally biased region" description="Polar residues" evidence="2">
    <location>
        <begin position="1731"/>
        <end position="1743"/>
    </location>
</feature>
<feature type="region of interest" description="Disordered" evidence="2">
    <location>
        <begin position="1665"/>
        <end position="1964"/>
    </location>
</feature>
<keyword evidence="1" id="KW-0175">Coiled coil</keyword>
<feature type="compositionally biased region" description="Acidic residues" evidence="2">
    <location>
        <begin position="1785"/>
        <end position="1799"/>
    </location>
</feature>
<dbReference type="STRING" id="67767.A0A0J7KL83"/>
<dbReference type="PANTHER" id="PTHR12505">
    <property type="entry name" value="PHD FINGER TRANSCRIPTION FACTOR"/>
    <property type="match status" value="1"/>
</dbReference>
<dbReference type="InterPro" id="IPR048924">
    <property type="entry name" value="BAHCC1-like_Tudor"/>
</dbReference>
<feature type="region of interest" description="Disordered" evidence="2">
    <location>
        <begin position="1594"/>
        <end position="1630"/>
    </location>
</feature>
<proteinExistence type="predicted"/>
<feature type="compositionally biased region" description="Basic and acidic residues" evidence="2">
    <location>
        <begin position="827"/>
        <end position="848"/>
    </location>
</feature>
<feature type="compositionally biased region" description="Basic and acidic residues" evidence="2">
    <location>
        <begin position="863"/>
        <end position="910"/>
    </location>
</feature>
<accession>A0A0J7KL83</accession>
<feature type="compositionally biased region" description="Polar residues" evidence="2">
    <location>
        <begin position="763"/>
        <end position="774"/>
    </location>
</feature>
<feature type="region of interest" description="Disordered" evidence="2">
    <location>
        <begin position="1200"/>
        <end position="1252"/>
    </location>
</feature>
<feature type="compositionally biased region" description="Basic residues" evidence="2">
    <location>
        <begin position="1428"/>
        <end position="1438"/>
    </location>
</feature>
<feature type="compositionally biased region" description="Polar residues" evidence="2">
    <location>
        <begin position="1221"/>
        <end position="1241"/>
    </location>
</feature>
<dbReference type="Proteomes" id="UP000036403">
    <property type="component" value="Unassembled WGS sequence"/>
</dbReference>
<evidence type="ECO:0000256" key="2">
    <source>
        <dbReference type="SAM" id="MobiDB-lite"/>
    </source>
</evidence>
<feature type="compositionally biased region" description="Polar residues" evidence="2">
    <location>
        <begin position="1914"/>
        <end position="1961"/>
    </location>
</feature>
<dbReference type="InterPro" id="IPR001025">
    <property type="entry name" value="BAH_dom"/>
</dbReference>
<evidence type="ECO:0000256" key="1">
    <source>
        <dbReference type="SAM" id="Coils"/>
    </source>
</evidence>
<feature type="compositionally biased region" description="Polar residues" evidence="2">
    <location>
        <begin position="1668"/>
        <end position="1677"/>
    </location>
</feature>
<dbReference type="EMBL" id="LBMM01006036">
    <property type="protein sequence ID" value="KMQ90996.1"/>
    <property type="molecule type" value="Genomic_DNA"/>
</dbReference>
<dbReference type="PROSITE" id="PS51038">
    <property type="entry name" value="BAH"/>
    <property type="match status" value="1"/>
</dbReference>
<feature type="coiled-coil region" evidence="1">
    <location>
        <begin position="937"/>
        <end position="964"/>
    </location>
</feature>
<dbReference type="InterPro" id="IPR043151">
    <property type="entry name" value="BAH_sf"/>
</dbReference>
<protein>
    <submittedName>
        <fullName evidence="4">Protein winged eye</fullName>
    </submittedName>
</protein>
<feature type="compositionally biased region" description="Polar residues" evidence="2">
    <location>
        <begin position="1880"/>
        <end position="1890"/>
    </location>
</feature>
<feature type="compositionally biased region" description="Acidic residues" evidence="2">
    <location>
        <begin position="1840"/>
        <end position="1868"/>
    </location>
</feature>
<evidence type="ECO:0000313" key="4">
    <source>
        <dbReference type="EMBL" id="KMQ90996.1"/>
    </source>
</evidence>